<evidence type="ECO:0000256" key="1">
    <source>
        <dbReference type="SAM" id="MobiDB-lite"/>
    </source>
</evidence>
<dbReference type="AlphaFoldDB" id="A0AAX6DKA6"/>
<keyword evidence="3" id="KW-1185">Reference proteome</keyword>
<comment type="caution">
    <text evidence="2">The sequence shown here is derived from an EMBL/GenBank/DDBJ whole genome shotgun (WGS) entry which is preliminary data.</text>
</comment>
<name>A0AAX6DKA6_IRIPA</name>
<reference evidence="2" key="1">
    <citation type="journal article" date="2023" name="GigaByte">
        <title>Genome assembly of the bearded iris, Iris pallida Lam.</title>
        <authorList>
            <person name="Bruccoleri R.E."/>
            <person name="Oakeley E.J."/>
            <person name="Faust A.M.E."/>
            <person name="Altorfer M."/>
            <person name="Dessus-Babus S."/>
            <person name="Burckhardt D."/>
            <person name="Oertli M."/>
            <person name="Naumann U."/>
            <person name="Petersen F."/>
            <person name="Wong J."/>
        </authorList>
    </citation>
    <scope>NUCLEOTIDE SEQUENCE</scope>
    <source>
        <strain evidence="2">GSM-AAB239-AS_SAM_17_03QT</strain>
    </source>
</reference>
<evidence type="ECO:0000313" key="2">
    <source>
        <dbReference type="EMBL" id="KAJ6792233.1"/>
    </source>
</evidence>
<feature type="region of interest" description="Disordered" evidence="1">
    <location>
        <begin position="90"/>
        <end position="115"/>
    </location>
</feature>
<dbReference type="PANTHER" id="PTHR39104:SF1">
    <property type="entry name" value="AMINO ACID-LIGASE"/>
    <property type="match status" value="1"/>
</dbReference>
<protein>
    <submittedName>
        <fullName evidence="2">Uncharacterized protein</fullName>
    </submittedName>
</protein>
<reference evidence="2" key="2">
    <citation type="submission" date="2023-04" db="EMBL/GenBank/DDBJ databases">
        <authorList>
            <person name="Bruccoleri R.E."/>
            <person name="Oakeley E.J."/>
            <person name="Faust A.-M."/>
            <person name="Dessus-Babus S."/>
            <person name="Altorfer M."/>
            <person name="Burckhardt D."/>
            <person name="Oertli M."/>
            <person name="Naumann U."/>
            <person name="Petersen F."/>
            <person name="Wong J."/>
        </authorList>
    </citation>
    <scope>NUCLEOTIDE SEQUENCE</scope>
    <source>
        <strain evidence="2">GSM-AAB239-AS_SAM_17_03QT</strain>
        <tissue evidence="2">Leaf</tissue>
    </source>
</reference>
<organism evidence="2 3">
    <name type="scientific">Iris pallida</name>
    <name type="common">Sweet iris</name>
    <dbReference type="NCBI Taxonomy" id="29817"/>
    <lineage>
        <taxon>Eukaryota</taxon>
        <taxon>Viridiplantae</taxon>
        <taxon>Streptophyta</taxon>
        <taxon>Embryophyta</taxon>
        <taxon>Tracheophyta</taxon>
        <taxon>Spermatophyta</taxon>
        <taxon>Magnoliopsida</taxon>
        <taxon>Liliopsida</taxon>
        <taxon>Asparagales</taxon>
        <taxon>Iridaceae</taxon>
        <taxon>Iridoideae</taxon>
        <taxon>Irideae</taxon>
        <taxon>Iris</taxon>
    </lineage>
</organism>
<dbReference type="EMBL" id="JANAVB010043995">
    <property type="protein sequence ID" value="KAJ6792233.1"/>
    <property type="molecule type" value="Genomic_DNA"/>
</dbReference>
<evidence type="ECO:0000313" key="3">
    <source>
        <dbReference type="Proteomes" id="UP001140949"/>
    </source>
</evidence>
<accession>A0AAX6DKA6</accession>
<gene>
    <name evidence="2" type="ORF">M6B38_240405</name>
</gene>
<dbReference type="PANTHER" id="PTHR39104">
    <property type="entry name" value="AMINO ACID-LIGASE"/>
    <property type="match status" value="1"/>
</dbReference>
<sequence>MTSRRRSVVLLSSSDPRNIPVRFSVPEEEDDGGGGAGVDLGAVGRALGLDPASVRLNGHYLSRGPDHVSTVTWASLLSFFSSRGFPAGDSDRRPVLVQGRPGPTADPRGFHTPSDLEDEDYLSFKRKINLEDESPSKKNRTFAPNKSGYAEERLRKDGSMYIGRMELDDNQPYKKAKINHCSLAPGLANEPSKLPPTIPRTGITYNCINGMRKRLREDETAMSISCKRIK</sequence>
<dbReference type="Proteomes" id="UP001140949">
    <property type="component" value="Unassembled WGS sequence"/>
</dbReference>
<proteinExistence type="predicted"/>